<name>A0ABV0B464_9SPHN</name>
<sequence>MTTPQILDLRQCYDVIFSGLHHQLVTPRGKRHSLELLIVEDMIAGPIYSIKEYGGCACVYADQARFHGVDSPVALRERFHLHHRDLLDAIAEFSPSTKEEVSDLAQMRERASDIWALVELACDVEIVRWNAAADSV</sequence>
<evidence type="ECO:0000313" key="2">
    <source>
        <dbReference type="Proteomes" id="UP001427805"/>
    </source>
</evidence>
<keyword evidence="2" id="KW-1185">Reference proteome</keyword>
<accession>A0ABV0B464</accession>
<organism evidence="1 2">
    <name type="scientific">Sphingomonas rustica</name>
    <dbReference type="NCBI Taxonomy" id="3103142"/>
    <lineage>
        <taxon>Bacteria</taxon>
        <taxon>Pseudomonadati</taxon>
        <taxon>Pseudomonadota</taxon>
        <taxon>Alphaproteobacteria</taxon>
        <taxon>Sphingomonadales</taxon>
        <taxon>Sphingomonadaceae</taxon>
        <taxon>Sphingomonas</taxon>
    </lineage>
</organism>
<gene>
    <name evidence="1" type="ORF">TPR58_04230</name>
</gene>
<dbReference type="RefSeq" id="WP_346245368.1">
    <property type="nucleotide sequence ID" value="NZ_JBDIZK010000002.1"/>
</dbReference>
<dbReference type="EMBL" id="JBDIZK010000002">
    <property type="protein sequence ID" value="MEN3746364.1"/>
    <property type="molecule type" value="Genomic_DNA"/>
</dbReference>
<reference evidence="1 2" key="1">
    <citation type="submission" date="2024-05" db="EMBL/GenBank/DDBJ databases">
        <title>Sphingomonas sp. HF-S3 16S ribosomal RNA gene Genome sequencing and assembly.</title>
        <authorList>
            <person name="Lee H."/>
        </authorList>
    </citation>
    <scope>NUCLEOTIDE SEQUENCE [LARGE SCALE GENOMIC DNA]</scope>
    <source>
        <strain evidence="1 2">HF-S3</strain>
    </source>
</reference>
<comment type="caution">
    <text evidence="1">The sequence shown here is derived from an EMBL/GenBank/DDBJ whole genome shotgun (WGS) entry which is preliminary data.</text>
</comment>
<protein>
    <submittedName>
        <fullName evidence="1">Uncharacterized protein</fullName>
    </submittedName>
</protein>
<proteinExistence type="predicted"/>
<dbReference type="Proteomes" id="UP001427805">
    <property type="component" value="Unassembled WGS sequence"/>
</dbReference>
<evidence type="ECO:0000313" key="1">
    <source>
        <dbReference type="EMBL" id="MEN3746364.1"/>
    </source>
</evidence>